<proteinExistence type="predicted"/>
<gene>
    <name evidence="2" type="ORF">LTR24_007743</name>
</gene>
<keyword evidence="3" id="KW-1185">Reference proteome</keyword>
<dbReference type="Proteomes" id="UP001345013">
    <property type="component" value="Unassembled WGS sequence"/>
</dbReference>
<dbReference type="Gene3D" id="1.10.510.10">
    <property type="entry name" value="Transferase(Phosphotransferase) domain 1"/>
    <property type="match status" value="1"/>
</dbReference>
<feature type="domain" description="Protein kinase" evidence="1">
    <location>
        <begin position="215"/>
        <end position="515"/>
    </location>
</feature>
<dbReference type="InterPro" id="IPR000719">
    <property type="entry name" value="Prot_kinase_dom"/>
</dbReference>
<name>A0ABR0K243_9EURO</name>
<dbReference type="SUPFAM" id="SSF56112">
    <property type="entry name" value="Protein kinase-like (PK-like)"/>
    <property type="match status" value="1"/>
</dbReference>
<sequence>MDGISGGIAVWQAAETAIKTGEQLVARYKAYKHANERLDDLILRIEGIWLRSTTQMSFVRKLPPSENLRLQTFQEECFRRLNVHLQTALVKLADISGQDLAAGINVAQLTIDAPLSKRLKYSLLEKHLKQLVSDLVSWHNTFDPSWYLLARIQHDDVDTLVAKADADHKDESVAVIKQIRELVQQPHTVRRDEKSLFVHSDYLTNERLAIEPTDLNLSRLRQSGQRVLLDTTTYPEGTDQRQAIRFMRGLARLLSSPEISNLSLLRCLGILELDGNNPKTRQYQYIFGLPPQDNPLSSLRAILVESSPSLDVKIDLAKSLAKALTSLHAADFVHKNIRPETIIVLESAHKEKSVPFLVGFESLRPSEAHSSLISDMAWERNVYRHPSRQGLRPQEYYTMQHDIYSLGVCLLEIGLWFSFVDYTQEHGVLPSPALPIEALLDKNNKRQEANEIKDLLVEMAREKLPSMMGRTYTEVVVSSLLCLDKDSDNVFTDSEDLHDEDGIAIGVAFIKHILMRLDSISL</sequence>
<dbReference type="PANTHER" id="PTHR37542">
    <property type="entry name" value="HELO DOMAIN-CONTAINING PROTEIN-RELATED"/>
    <property type="match status" value="1"/>
</dbReference>
<dbReference type="InterPro" id="IPR011009">
    <property type="entry name" value="Kinase-like_dom_sf"/>
</dbReference>
<protein>
    <recommendedName>
        <fullName evidence="1">Protein kinase domain-containing protein</fullName>
    </recommendedName>
</protein>
<evidence type="ECO:0000259" key="1">
    <source>
        <dbReference type="PROSITE" id="PS50011"/>
    </source>
</evidence>
<organism evidence="2 3">
    <name type="scientific">Lithohypha guttulata</name>
    <dbReference type="NCBI Taxonomy" id="1690604"/>
    <lineage>
        <taxon>Eukaryota</taxon>
        <taxon>Fungi</taxon>
        <taxon>Dikarya</taxon>
        <taxon>Ascomycota</taxon>
        <taxon>Pezizomycotina</taxon>
        <taxon>Eurotiomycetes</taxon>
        <taxon>Chaetothyriomycetidae</taxon>
        <taxon>Chaetothyriales</taxon>
        <taxon>Trichomeriaceae</taxon>
        <taxon>Lithohypha</taxon>
    </lineage>
</organism>
<evidence type="ECO:0000313" key="2">
    <source>
        <dbReference type="EMBL" id="KAK5083319.1"/>
    </source>
</evidence>
<dbReference type="PROSITE" id="PS50011">
    <property type="entry name" value="PROTEIN_KINASE_DOM"/>
    <property type="match status" value="1"/>
</dbReference>
<dbReference type="EMBL" id="JAVRRG010000121">
    <property type="protein sequence ID" value="KAK5083319.1"/>
    <property type="molecule type" value="Genomic_DNA"/>
</dbReference>
<accession>A0ABR0K243</accession>
<reference evidence="2 3" key="1">
    <citation type="submission" date="2023-08" db="EMBL/GenBank/DDBJ databases">
        <title>Black Yeasts Isolated from many extreme environments.</title>
        <authorList>
            <person name="Coleine C."/>
            <person name="Stajich J.E."/>
            <person name="Selbmann L."/>
        </authorList>
    </citation>
    <scope>NUCLEOTIDE SEQUENCE [LARGE SCALE GENOMIC DNA]</scope>
    <source>
        <strain evidence="2 3">CCFEE 5885</strain>
    </source>
</reference>
<comment type="caution">
    <text evidence="2">The sequence shown here is derived from an EMBL/GenBank/DDBJ whole genome shotgun (WGS) entry which is preliminary data.</text>
</comment>
<dbReference type="PANTHER" id="PTHR37542:SF3">
    <property type="entry name" value="PRION-INHIBITION AND PROPAGATION HELO DOMAIN-CONTAINING PROTEIN"/>
    <property type="match status" value="1"/>
</dbReference>
<evidence type="ECO:0000313" key="3">
    <source>
        <dbReference type="Proteomes" id="UP001345013"/>
    </source>
</evidence>